<dbReference type="AlphaFoldDB" id="A0AAP9WEQ7"/>
<accession>A0AAP9WEQ7</accession>
<name>A0AAP9WEQ7_LEPIR</name>
<dbReference type="Proteomes" id="UP000663124">
    <property type="component" value="Chromosome 1"/>
</dbReference>
<reference evidence="1" key="1">
    <citation type="submission" date="2019-09" db="EMBL/GenBank/DDBJ databases">
        <title>Comparative Genomics of Leptospira interrogans Reveals Genome Plasticity - A Common Adaptive Strategy for Survival in Various Hosts.</title>
        <authorList>
            <person name="Ramli S.R."/>
            <person name="Bunk B."/>
            <person name="Goris M."/>
            <person name="Bhuju S."/>
            <person name="Jarek M."/>
            <person name="Sproer C."/>
            <person name="Mustakim S."/>
            <person name="Strommenger B."/>
            <person name="Pessler F."/>
        </authorList>
    </citation>
    <scope>NUCLEOTIDE SEQUENCE</scope>
    <source>
        <strain evidence="1">782</strain>
    </source>
</reference>
<evidence type="ECO:0000313" key="2">
    <source>
        <dbReference type="Proteomes" id="UP000663124"/>
    </source>
</evidence>
<organism evidence="1 2">
    <name type="scientific">Leptospira interrogans serovar Canicola</name>
    <dbReference type="NCBI Taxonomy" id="211880"/>
    <lineage>
        <taxon>Bacteria</taxon>
        <taxon>Pseudomonadati</taxon>
        <taxon>Spirochaetota</taxon>
        <taxon>Spirochaetia</taxon>
        <taxon>Leptospirales</taxon>
        <taxon>Leptospiraceae</taxon>
        <taxon>Leptospira</taxon>
    </lineage>
</organism>
<protein>
    <submittedName>
        <fullName evidence="1">Uncharacterized protein</fullName>
    </submittedName>
</protein>
<evidence type="ECO:0000313" key="1">
    <source>
        <dbReference type="EMBL" id="QOI44565.1"/>
    </source>
</evidence>
<gene>
    <name evidence="1" type="ORF">Lepto782_15525</name>
</gene>
<dbReference type="EMBL" id="CP043884">
    <property type="protein sequence ID" value="QOI44565.1"/>
    <property type="molecule type" value="Genomic_DNA"/>
</dbReference>
<proteinExistence type="predicted"/>
<sequence>MCCSSYIILQINLSFVVVPSLEYDRFKCYKLLFYRLWEFPHFKNRSVKFRFQLFQNHEFLTPNSR</sequence>